<accession>A0ABW6JY75</accession>
<evidence type="ECO:0000313" key="1">
    <source>
        <dbReference type="EMBL" id="MFE8695715.1"/>
    </source>
</evidence>
<reference evidence="1 2" key="1">
    <citation type="submission" date="2024-08" db="EMBL/GenBank/DDBJ databases">
        <title>Two novel Cytobacillus novel species.</title>
        <authorList>
            <person name="Liu G."/>
        </authorList>
    </citation>
    <scope>NUCLEOTIDE SEQUENCE [LARGE SCALE GENOMIC DNA]</scope>
    <source>
        <strain evidence="1 2">FJAT-53684</strain>
    </source>
</reference>
<comment type="caution">
    <text evidence="1">The sequence shown here is derived from an EMBL/GenBank/DDBJ whole genome shotgun (WGS) entry which is preliminary data.</text>
</comment>
<evidence type="ECO:0000313" key="2">
    <source>
        <dbReference type="Proteomes" id="UP001601058"/>
    </source>
</evidence>
<keyword evidence="2" id="KW-1185">Reference proteome</keyword>
<dbReference type="Proteomes" id="UP001601058">
    <property type="component" value="Unassembled WGS sequence"/>
</dbReference>
<dbReference type="EMBL" id="JBIACJ010000002">
    <property type="protein sequence ID" value="MFE8695715.1"/>
    <property type="molecule type" value="Genomic_DNA"/>
</dbReference>
<organism evidence="1 2">
    <name type="scientific">Cytobacillus mangrovibacter</name>
    <dbReference type="NCBI Taxonomy" id="3299024"/>
    <lineage>
        <taxon>Bacteria</taxon>
        <taxon>Bacillati</taxon>
        <taxon>Bacillota</taxon>
        <taxon>Bacilli</taxon>
        <taxon>Bacillales</taxon>
        <taxon>Bacillaceae</taxon>
        <taxon>Cytobacillus</taxon>
    </lineage>
</organism>
<dbReference type="RefSeq" id="WP_389216310.1">
    <property type="nucleotide sequence ID" value="NZ_JBIACJ010000002.1"/>
</dbReference>
<gene>
    <name evidence="1" type="ORF">ACFYKT_04985</name>
</gene>
<protein>
    <submittedName>
        <fullName evidence="1">Uncharacterized protein</fullName>
    </submittedName>
</protein>
<sequence length="56" mass="6394">MYSSMIDFNKISQSLAETIEAIRNEQDLSPFALEQLENAQNELQQAMSYSLSSLHK</sequence>
<proteinExistence type="predicted"/>
<name>A0ABW6JY75_9BACI</name>